<dbReference type="EMBL" id="GIFC01000252">
    <property type="protein sequence ID" value="MXU82335.1"/>
    <property type="molecule type" value="Transcribed_RNA"/>
</dbReference>
<evidence type="ECO:0000256" key="2">
    <source>
        <dbReference type="SAM" id="SignalP"/>
    </source>
</evidence>
<reference evidence="3" key="1">
    <citation type="submission" date="2019-12" db="EMBL/GenBank/DDBJ databases">
        <title>An insight into the sialome of adult female Ixodes ricinus ticks feeding for 6 days.</title>
        <authorList>
            <person name="Perner J."/>
            <person name="Ribeiro J.M.C."/>
        </authorList>
    </citation>
    <scope>NUCLEOTIDE SEQUENCE</scope>
    <source>
        <strain evidence="3">Semi-engorged</strain>
        <tissue evidence="3">Salivary glands</tissue>
    </source>
</reference>
<feature type="compositionally biased region" description="Low complexity" evidence="1">
    <location>
        <begin position="53"/>
        <end position="68"/>
    </location>
</feature>
<protein>
    <submittedName>
        <fullName evidence="3">Putative secreted protein</fullName>
    </submittedName>
</protein>
<sequence>MWFSRLLRLTFSVAWARLTGSVSVAVKDHPHCLCPNSGRMHDAPVPMSIPTTLSLSGNSRSRSSSQST</sequence>
<proteinExistence type="predicted"/>
<name>A0A6B0U1M5_IXORI</name>
<evidence type="ECO:0000313" key="3">
    <source>
        <dbReference type="EMBL" id="MXU82335.1"/>
    </source>
</evidence>
<keyword evidence="2" id="KW-0732">Signal</keyword>
<feature type="signal peptide" evidence="2">
    <location>
        <begin position="1"/>
        <end position="16"/>
    </location>
</feature>
<organism evidence="3">
    <name type="scientific">Ixodes ricinus</name>
    <name type="common">Common tick</name>
    <name type="synonym">Acarus ricinus</name>
    <dbReference type="NCBI Taxonomy" id="34613"/>
    <lineage>
        <taxon>Eukaryota</taxon>
        <taxon>Metazoa</taxon>
        <taxon>Ecdysozoa</taxon>
        <taxon>Arthropoda</taxon>
        <taxon>Chelicerata</taxon>
        <taxon>Arachnida</taxon>
        <taxon>Acari</taxon>
        <taxon>Parasitiformes</taxon>
        <taxon>Ixodida</taxon>
        <taxon>Ixodoidea</taxon>
        <taxon>Ixodidae</taxon>
        <taxon>Ixodinae</taxon>
        <taxon>Ixodes</taxon>
    </lineage>
</organism>
<evidence type="ECO:0000256" key="1">
    <source>
        <dbReference type="SAM" id="MobiDB-lite"/>
    </source>
</evidence>
<feature type="region of interest" description="Disordered" evidence="1">
    <location>
        <begin position="43"/>
        <end position="68"/>
    </location>
</feature>
<feature type="chain" id="PRO_5025445977" evidence="2">
    <location>
        <begin position="17"/>
        <end position="68"/>
    </location>
</feature>
<dbReference type="AlphaFoldDB" id="A0A6B0U1M5"/>
<accession>A0A6B0U1M5</accession>